<dbReference type="GO" id="GO:0016020">
    <property type="term" value="C:membrane"/>
    <property type="evidence" value="ECO:0007669"/>
    <property type="project" value="InterPro"/>
</dbReference>
<name>B4VVK6_9CYAN</name>
<keyword evidence="4" id="KW-1185">Reference proteome</keyword>
<dbReference type="OrthoDB" id="581326at2"/>
<dbReference type="Gene3D" id="3.90.70.10">
    <property type="entry name" value="Cysteine proteinases"/>
    <property type="match status" value="1"/>
</dbReference>
<feature type="transmembrane region" description="Helical" evidence="1">
    <location>
        <begin position="38"/>
        <end position="57"/>
    </location>
</feature>
<dbReference type="GO" id="GO:0008233">
    <property type="term" value="F:peptidase activity"/>
    <property type="evidence" value="ECO:0007669"/>
    <property type="project" value="InterPro"/>
</dbReference>
<dbReference type="Proteomes" id="UP000003835">
    <property type="component" value="Unassembled WGS sequence"/>
</dbReference>
<feature type="transmembrane region" description="Helical" evidence="1">
    <location>
        <begin position="78"/>
        <end position="100"/>
    </location>
</feature>
<dbReference type="Pfam" id="PF03412">
    <property type="entry name" value="Peptidase_C39"/>
    <property type="match status" value="1"/>
</dbReference>
<dbReference type="GO" id="GO:0006508">
    <property type="term" value="P:proteolysis"/>
    <property type="evidence" value="ECO:0007669"/>
    <property type="project" value="InterPro"/>
</dbReference>
<evidence type="ECO:0000313" key="4">
    <source>
        <dbReference type="Proteomes" id="UP000003835"/>
    </source>
</evidence>
<dbReference type="AlphaFoldDB" id="B4VVK6"/>
<feature type="transmembrane region" description="Helical" evidence="1">
    <location>
        <begin position="120"/>
        <end position="152"/>
    </location>
</feature>
<proteinExistence type="predicted"/>
<feature type="transmembrane region" description="Helical" evidence="1">
    <location>
        <begin position="16"/>
        <end position="32"/>
    </location>
</feature>
<sequence length="352" mass="38277">MNSSINIVRYIKPSHLFLAAYGMSISLTIWAIKSDSYTVFIALVCVIASIIGANLAHRWVMQGVTLDTIDKALKHHQRLVYIILFGMGAISTSLASLILLQGVKVTDLAIFATNLPLPHWIPTIILLYIAEYLNLFVLGLGCFALGLVVFFVGFGRGMSQPLPLLMATVIGMILPLAIFSHYLLPVTGMLGEPFVVEGVVLQTTSHTCAPASIATLARWVGLDPSLSERDVVQLTHTSRLGTTALAEIRAMRQLGLAPKYQRQLTIADLITTNQPAVLSVNEDVDGVIFLHAVVLLSINPESQTVTVGNPLYGRQVKTFDHINGYWTGDAVFVTNPKAQKLHNPNSVGDIPK</sequence>
<evidence type="ECO:0000256" key="1">
    <source>
        <dbReference type="SAM" id="Phobius"/>
    </source>
</evidence>
<keyword evidence="1" id="KW-1133">Transmembrane helix</keyword>
<dbReference type="HOGENOM" id="CLU_786884_0_0_3"/>
<feature type="domain" description="Peptidase C39" evidence="2">
    <location>
        <begin position="202"/>
        <end position="333"/>
    </location>
</feature>
<dbReference type="EMBL" id="DS989855">
    <property type="protein sequence ID" value="EDX74039.1"/>
    <property type="molecule type" value="Genomic_DNA"/>
</dbReference>
<gene>
    <name evidence="3" type="ORF">MC7420_5919</name>
</gene>
<evidence type="ECO:0000259" key="2">
    <source>
        <dbReference type="PROSITE" id="PS50990"/>
    </source>
</evidence>
<organism evidence="3 4">
    <name type="scientific">Coleofasciculus chthonoplastes PCC 7420</name>
    <dbReference type="NCBI Taxonomy" id="118168"/>
    <lineage>
        <taxon>Bacteria</taxon>
        <taxon>Bacillati</taxon>
        <taxon>Cyanobacteriota</taxon>
        <taxon>Cyanophyceae</taxon>
        <taxon>Coleofasciculales</taxon>
        <taxon>Coleofasciculaceae</taxon>
        <taxon>Coleofasciculus</taxon>
    </lineage>
</organism>
<protein>
    <submittedName>
        <fullName evidence="3">Peptidase, C39 family</fullName>
    </submittedName>
</protein>
<evidence type="ECO:0000313" key="3">
    <source>
        <dbReference type="EMBL" id="EDX74039.1"/>
    </source>
</evidence>
<reference evidence="3 4" key="1">
    <citation type="submission" date="2008-07" db="EMBL/GenBank/DDBJ databases">
        <authorList>
            <person name="Tandeau de Marsac N."/>
            <person name="Ferriera S."/>
            <person name="Johnson J."/>
            <person name="Kravitz S."/>
            <person name="Beeson K."/>
            <person name="Sutton G."/>
            <person name="Rogers Y.-H."/>
            <person name="Friedman R."/>
            <person name="Frazier M."/>
            <person name="Venter J.C."/>
        </authorList>
    </citation>
    <scope>NUCLEOTIDE SEQUENCE [LARGE SCALE GENOMIC DNA]</scope>
    <source>
        <strain evidence="3 4">PCC 7420</strain>
    </source>
</reference>
<dbReference type="RefSeq" id="WP_006102800.1">
    <property type="nucleotide sequence ID" value="NZ_DS989855.1"/>
</dbReference>
<keyword evidence="1" id="KW-0472">Membrane</keyword>
<accession>B4VVK6</accession>
<dbReference type="PROSITE" id="PS50990">
    <property type="entry name" value="PEPTIDASE_C39"/>
    <property type="match status" value="1"/>
</dbReference>
<keyword evidence="1" id="KW-0812">Transmembrane</keyword>
<feature type="transmembrane region" description="Helical" evidence="1">
    <location>
        <begin position="164"/>
        <end position="184"/>
    </location>
</feature>
<dbReference type="GO" id="GO:0005524">
    <property type="term" value="F:ATP binding"/>
    <property type="evidence" value="ECO:0007669"/>
    <property type="project" value="InterPro"/>
</dbReference>
<dbReference type="InterPro" id="IPR005074">
    <property type="entry name" value="Peptidase_C39"/>
</dbReference>
<dbReference type="eggNOG" id="COG3271">
    <property type="taxonomic scope" value="Bacteria"/>
</dbReference>